<evidence type="ECO:0000256" key="1">
    <source>
        <dbReference type="ARBA" id="ARBA00022574"/>
    </source>
</evidence>
<dbReference type="InterPro" id="IPR036322">
    <property type="entry name" value="WD40_repeat_dom_sf"/>
</dbReference>
<keyword evidence="6" id="KW-1185">Reference proteome</keyword>
<comment type="caution">
    <text evidence="5">The sequence shown here is derived from an EMBL/GenBank/DDBJ whole genome shotgun (WGS) entry which is preliminary data.</text>
</comment>
<dbReference type="EMBL" id="CADEBC010000586">
    <property type="protein sequence ID" value="CAB3256293.1"/>
    <property type="molecule type" value="Genomic_DNA"/>
</dbReference>
<evidence type="ECO:0000256" key="3">
    <source>
        <dbReference type="PROSITE-ProRule" id="PRU00221"/>
    </source>
</evidence>
<feature type="region of interest" description="Disordered" evidence="4">
    <location>
        <begin position="1"/>
        <end position="23"/>
    </location>
</feature>
<dbReference type="PANTHER" id="PTHR19848">
    <property type="entry name" value="WD40 REPEAT PROTEIN"/>
    <property type="match status" value="1"/>
</dbReference>
<dbReference type="Gene3D" id="2.130.10.10">
    <property type="entry name" value="YVTN repeat-like/Quinoprotein amine dehydrogenase"/>
    <property type="match status" value="2"/>
</dbReference>
<reference evidence="5 6" key="1">
    <citation type="submission" date="2020-04" db="EMBL/GenBank/DDBJ databases">
        <authorList>
            <person name="Wallbank WR R."/>
            <person name="Pardo Diaz C."/>
            <person name="Kozak K."/>
            <person name="Martin S."/>
            <person name="Jiggins C."/>
            <person name="Moest M."/>
            <person name="Warren A I."/>
            <person name="Byers J.R.P. K."/>
            <person name="Montejo-Kovacevich G."/>
            <person name="Yen C E."/>
        </authorList>
    </citation>
    <scope>NUCLEOTIDE SEQUENCE [LARGE SCALE GENOMIC DNA]</scope>
</reference>
<dbReference type="PANTHER" id="PTHR19848:SF8">
    <property type="entry name" value="F-BOX AND WD REPEAT DOMAIN CONTAINING 7"/>
    <property type="match status" value="1"/>
</dbReference>
<dbReference type="OrthoDB" id="3176171at2759"/>
<dbReference type="Pfam" id="PF00400">
    <property type="entry name" value="WD40"/>
    <property type="match status" value="4"/>
</dbReference>
<organism evidence="5 6">
    <name type="scientific">Arctia plantaginis</name>
    <name type="common">Wood tiger moth</name>
    <name type="synonym">Phalaena plantaginis</name>
    <dbReference type="NCBI Taxonomy" id="874455"/>
    <lineage>
        <taxon>Eukaryota</taxon>
        <taxon>Metazoa</taxon>
        <taxon>Ecdysozoa</taxon>
        <taxon>Arthropoda</taxon>
        <taxon>Hexapoda</taxon>
        <taxon>Insecta</taxon>
        <taxon>Pterygota</taxon>
        <taxon>Neoptera</taxon>
        <taxon>Endopterygota</taxon>
        <taxon>Lepidoptera</taxon>
        <taxon>Glossata</taxon>
        <taxon>Ditrysia</taxon>
        <taxon>Noctuoidea</taxon>
        <taxon>Erebidae</taxon>
        <taxon>Arctiinae</taxon>
        <taxon>Arctia</taxon>
    </lineage>
</organism>
<sequence length="446" mass="47103">MQRETSAASHTPPASPGATRRARDDDVFLRLAGAGNDSTPQGTVKEIALKRVSGSGGNNTGVWLQCTHVAEGHAGAALALAATNDMLYSGGVDRTVRGWDFTAGTEAWRGWCGGGVGALAAGDNDGRDVRLVLAAAGAAVRLFDTRSRTPVTTLWSSGATGPCPTTRGIGGEVAVTALALAESNRLYTAAGDKLRLWDLRMMECVCKLWTGHAAAVMCLALGRAPQGDLVATGSKDHYVRTLDMQPQDTGGWEASNRWLLEPPHYDGVQALALGDDDTVLYSASRDTSLKKWSLTDHTLTHGVMNAHKGWVTGVCVVGELVASCGRDAALRVWSGALRPAAVPAALPDLPHALRAHPHPHLRALYTAGKYVPTSLKLLAFILTVRRAYTVFPTAQNKMTHGAVLRSEHAALAPPPHPRDPHDPRHAHAPRLAVTAATSICRGIDGV</sequence>
<dbReference type="SMART" id="SM00320">
    <property type="entry name" value="WD40"/>
    <property type="match status" value="5"/>
</dbReference>
<dbReference type="Proteomes" id="UP000494106">
    <property type="component" value="Unassembled WGS sequence"/>
</dbReference>
<evidence type="ECO:0000313" key="6">
    <source>
        <dbReference type="Proteomes" id="UP000494106"/>
    </source>
</evidence>
<gene>
    <name evidence="5" type="ORF">APLA_LOCUS15299</name>
</gene>
<protein>
    <submittedName>
        <fullName evidence="5">Uncharacterized protein</fullName>
    </submittedName>
</protein>
<evidence type="ECO:0000256" key="2">
    <source>
        <dbReference type="ARBA" id="ARBA00022737"/>
    </source>
</evidence>
<keyword evidence="1 3" id="KW-0853">WD repeat</keyword>
<name>A0A8S1B1M9_ARCPL</name>
<dbReference type="SUPFAM" id="SSF50978">
    <property type="entry name" value="WD40 repeat-like"/>
    <property type="match status" value="1"/>
</dbReference>
<dbReference type="InterPro" id="IPR015943">
    <property type="entry name" value="WD40/YVTN_repeat-like_dom_sf"/>
</dbReference>
<evidence type="ECO:0000256" key="4">
    <source>
        <dbReference type="SAM" id="MobiDB-lite"/>
    </source>
</evidence>
<keyword evidence="2" id="KW-0677">Repeat</keyword>
<dbReference type="PROSITE" id="PS50082">
    <property type="entry name" value="WD_REPEATS_2"/>
    <property type="match status" value="2"/>
</dbReference>
<feature type="repeat" description="WD" evidence="3">
    <location>
        <begin position="70"/>
        <end position="109"/>
    </location>
</feature>
<dbReference type="AlphaFoldDB" id="A0A8S1B1M9"/>
<evidence type="ECO:0000313" key="5">
    <source>
        <dbReference type="EMBL" id="CAB3256293.1"/>
    </source>
</evidence>
<accession>A0A8S1B1M9</accession>
<proteinExistence type="predicted"/>
<feature type="repeat" description="WD" evidence="3">
    <location>
        <begin position="261"/>
        <end position="302"/>
    </location>
</feature>
<dbReference type="InterPro" id="IPR001680">
    <property type="entry name" value="WD40_rpt"/>
</dbReference>